<dbReference type="Gene3D" id="3.40.1080.10">
    <property type="entry name" value="Glutaconate Coenzyme A-transferase"/>
    <property type="match status" value="1"/>
</dbReference>
<dbReference type="EMBL" id="KN776876">
    <property type="protein sequence ID" value="KIH44559.1"/>
    <property type="molecule type" value="Genomic_DNA"/>
</dbReference>
<dbReference type="GO" id="GO:0005739">
    <property type="term" value="C:mitochondrion"/>
    <property type="evidence" value="ECO:0007669"/>
    <property type="project" value="TreeGrafter"/>
</dbReference>
<organism evidence="1 2">
    <name type="scientific">Ancylostoma duodenale</name>
    <dbReference type="NCBI Taxonomy" id="51022"/>
    <lineage>
        <taxon>Eukaryota</taxon>
        <taxon>Metazoa</taxon>
        <taxon>Ecdysozoa</taxon>
        <taxon>Nematoda</taxon>
        <taxon>Chromadorea</taxon>
        <taxon>Rhabditida</taxon>
        <taxon>Rhabditina</taxon>
        <taxon>Rhabditomorpha</taxon>
        <taxon>Strongyloidea</taxon>
        <taxon>Ancylostomatidae</taxon>
        <taxon>Ancylostomatinae</taxon>
        <taxon>Ancylostoma</taxon>
    </lineage>
</organism>
<dbReference type="OrthoDB" id="10250396at2759"/>
<accession>A0A0C2FCV8</accession>
<evidence type="ECO:0008006" key="3">
    <source>
        <dbReference type="Google" id="ProtNLM"/>
    </source>
</evidence>
<gene>
    <name evidence="1" type="ORF">ANCDUO_25415</name>
</gene>
<evidence type="ECO:0000313" key="1">
    <source>
        <dbReference type="EMBL" id="KIH44559.1"/>
    </source>
</evidence>
<dbReference type="PANTHER" id="PTHR21432:SF13">
    <property type="entry name" value="ACETYL-COA HYDROLASE"/>
    <property type="match status" value="1"/>
</dbReference>
<protein>
    <recommendedName>
        <fullName evidence="3">Acetyl-CoA hydrolase/transferase C-terminal domain-containing protein</fullName>
    </recommendedName>
</protein>
<reference evidence="1 2" key="1">
    <citation type="submission" date="2013-12" db="EMBL/GenBank/DDBJ databases">
        <title>Draft genome of the parsitic nematode Ancylostoma duodenale.</title>
        <authorList>
            <person name="Mitreva M."/>
        </authorList>
    </citation>
    <scope>NUCLEOTIDE SEQUENCE [LARGE SCALE GENOMIC DNA]</scope>
    <source>
        <strain evidence="1 2">Zhejiang</strain>
    </source>
</reference>
<dbReference type="AlphaFoldDB" id="A0A0C2FCV8"/>
<keyword evidence="2" id="KW-1185">Reference proteome</keyword>
<dbReference type="InterPro" id="IPR037171">
    <property type="entry name" value="NagB/RpiA_transferase-like"/>
</dbReference>
<dbReference type="PANTHER" id="PTHR21432">
    <property type="entry name" value="ACETYL-COA HYDROLASE-RELATED"/>
    <property type="match status" value="1"/>
</dbReference>
<dbReference type="GO" id="GO:0006083">
    <property type="term" value="P:acetate metabolic process"/>
    <property type="evidence" value="ECO:0007669"/>
    <property type="project" value="InterPro"/>
</dbReference>
<name>A0A0C2FCV8_9BILA</name>
<dbReference type="SUPFAM" id="SSF100950">
    <property type="entry name" value="NagB/RpiA/CoA transferase-like"/>
    <property type="match status" value="1"/>
</dbReference>
<feature type="non-terminal residue" evidence="1">
    <location>
        <position position="166"/>
    </location>
</feature>
<proteinExistence type="predicted"/>
<evidence type="ECO:0000313" key="2">
    <source>
        <dbReference type="Proteomes" id="UP000054047"/>
    </source>
</evidence>
<dbReference type="GO" id="GO:0008775">
    <property type="term" value="F:acetate CoA-transferase activity"/>
    <property type="evidence" value="ECO:0007669"/>
    <property type="project" value="InterPro"/>
</dbReference>
<dbReference type="Proteomes" id="UP000054047">
    <property type="component" value="Unassembled WGS sequence"/>
</dbReference>
<sequence length="166" mass="18003">YSKDFVQLICDTQVLLDLIKQDGGSPIFTMIVDGSLGATYERTSNHEENTGSLVNPSVPRTHGDTSVHVSQIDYMVEVQDREIYVKPDGWQPTEIEKTIGKLIAENLVENGATLQLGIGTIPDTTLAAMRNHKDLGIHSEAVGDGVLDLIEMGVITGLKKSVMPGK</sequence>
<dbReference type="Gene3D" id="3.30.750.70">
    <property type="entry name" value="4-hydroxybutyrate coenzyme like domains"/>
    <property type="match status" value="1"/>
</dbReference>
<feature type="non-terminal residue" evidence="1">
    <location>
        <position position="1"/>
    </location>
</feature>
<dbReference type="InterPro" id="IPR046433">
    <property type="entry name" value="ActCoA_hydro"/>
</dbReference>